<accession>A0ABY3ACN2</accession>
<dbReference type="SUPFAM" id="SSF53300">
    <property type="entry name" value="vWA-like"/>
    <property type="match status" value="1"/>
</dbReference>
<sequence length="380" mass="43473">MAINKRKGFRFSNYEAPEQTPFEKLFDIFKELITHTSGDVDEALDWLRELDKEYELTDENYTIDDFIEDLKAKGFLREEPKDGDGDGSGGQKADLSITAKMERIIRQAALNQIFGKIKRSGSGNHKTGLSGRGDEHMGEFREYRFGDSLERISMTESLKNAQINHGIGNFHLSEEDLVVEDTQFKAQMSTVLMIDISHSMILYGEDRITPAKKVAMALAELITTRYPKDTLEILVFGNDAWPIPIKDLPYLKVGPYHTNTVAGLQLAMDMLRRKRNTNKQIFMITDGKPSCIRLADGTYYKNSVGLDDYIVEKCYNMARQARKLHIPITTFMIAKDPYLTQFVRHFTEANKGKAFFTGLKGLGEMIFEDYEQNRRKRLKG</sequence>
<feature type="domain" description="VWFA" evidence="1">
    <location>
        <begin position="190"/>
        <end position="288"/>
    </location>
</feature>
<organism evidence="2 3">
    <name type="scientific">Arenibacter algicola</name>
    <dbReference type="NCBI Taxonomy" id="616991"/>
    <lineage>
        <taxon>Bacteria</taxon>
        <taxon>Pseudomonadati</taxon>
        <taxon>Bacteroidota</taxon>
        <taxon>Flavobacteriia</taxon>
        <taxon>Flavobacteriales</taxon>
        <taxon>Flavobacteriaceae</taxon>
        <taxon>Arenibacter</taxon>
    </lineage>
</organism>
<dbReference type="InterPro" id="IPR036465">
    <property type="entry name" value="vWFA_dom_sf"/>
</dbReference>
<reference evidence="2 3" key="1">
    <citation type="submission" date="2019-06" db="EMBL/GenBank/DDBJ databases">
        <title>A large-scale integrated study on North Sea by COGITO (Coastal Microbe Genomic &amp; Taxonomic Observatory).</title>
        <authorList>
            <person name="Teeling H."/>
        </authorList>
    </citation>
    <scope>NUCLEOTIDE SEQUENCE [LARGE SCALE GENOMIC DNA]</scope>
    <source>
        <strain evidence="2 3">MAR_2009_79</strain>
    </source>
</reference>
<dbReference type="Proteomes" id="UP000315363">
    <property type="component" value="Unassembled WGS sequence"/>
</dbReference>
<proteinExistence type="predicted"/>
<evidence type="ECO:0000259" key="1">
    <source>
        <dbReference type="Pfam" id="PF13519"/>
    </source>
</evidence>
<evidence type="ECO:0000313" key="2">
    <source>
        <dbReference type="EMBL" id="TQO36521.1"/>
    </source>
</evidence>
<evidence type="ECO:0000313" key="3">
    <source>
        <dbReference type="Proteomes" id="UP000315363"/>
    </source>
</evidence>
<name>A0ABY3ACN2_9FLAO</name>
<dbReference type="CDD" id="cd00198">
    <property type="entry name" value="vWFA"/>
    <property type="match status" value="1"/>
</dbReference>
<comment type="caution">
    <text evidence="2">The sequence shown here is derived from an EMBL/GenBank/DDBJ whole genome shotgun (WGS) entry which is preliminary data.</text>
</comment>
<gene>
    <name evidence="2" type="ORF">GQ41_1099</name>
</gene>
<keyword evidence="3" id="KW-1185">Reference proteome</keyword>
<dbReference type="RefSeq" id="WP_031444178.1">
    <property type="nucleotide sequence ID" value="NZ_JPOO01000003.1"/>
</dbReference>
<protein>
    <recommendedName>
        <fullName evidence="1">VWFA domain-containing protein</fullName>
    </recommendedName>
</protein>
<dbReference type="EMBL" id="VHIF01000001">
    <property type="protein sequence ID" value="TQO36521.1"/>
    <property type="molecule type" value="Genomic_DNA"/>
</dbReference>
<dbReference type="InterPro" id="IPR002035">
    <property type="entry name" value="VWF_A"/>
</dbReference>
<dbReference type="Gene3D" id="3.40.50.410">
    <property type="entry name" value="von Willebrand factor, type A domain"/>
    <property type="match status" value="1"/>
</dbReference>
<dbReference type="Pfam" id="PF13519">
    <property type="entry name" value="VWA_2"/>
    <property type="match status" value="1"/>
</dbReference>